<keyword evidence="3" id="KW-0863">Zinc-finger</keyword>
<dbReference type="eggNOG" id="KOG3173">
    <property type="taxonomic scope" value="Eukaryota"/>
</dbReference>
<feature type="region of interest" description="Disordered" evidence="5">
    <location>
        <begin position="51"/>
        <end position="79"/>
    </location>
</feature>
<dbReference type="OMA" id="SHRYPED"/>
<accession>A0A1U7ZCZ1</accession>
<evidence type="ECO:0000313" key="7">
    <source>
        <dbReference type="RefSeq" id="XP_010251465.1"/>
    </source>
</evidence>
<dbReference type="KEGG" id="nnu:104593383"/>
<comment type="function">
    <text evidence="1">May be involved in environmental stress response.</text>
</comment>
<dbReference type="Proteomes" id="UP000189703">
    <property type="component" value="Unplaced"/>
</dbReference>
<dbReference type="GeneID" id="104593383"/>
<dbReference type="OrthoDB" id="428577at2759"/>
<dbReference type="AlphaFoldDB" id="A0A1U7ZCZ1"/>
<dbReference type="RefSeq" id="XP_010251465.1">
    <property type="nucleotide sequence ID" value="XM_010253163.2"/>
</dbReference>
<keyword evidence="4" id="KW-0862">Zinc</keyword>
<evidence type="ECO:0000313" key="6">
    <source>
        <dbReference type="Proteomes" id="UP000189703"/>
    </source>
</evidence>
<dbReference type="PROSITE" id="PS51036">
    <property type="entry name" value="ZF_A20"/>
    <property type="match status" value="1"/>
</dbReference>
<evidence type="ECO:0000256" key="2">
    <source>
        <dbReference type="ARBA" id="ARBA00022723"/>
    </source>
</evidence>
<gene>
    <name evidence="7" type="primary">LOC104593383</name>
</gene>
<feature type="compositionally biased region" description="Low complexity" evidence="5">
    <location>
        <begin position="61"/>
        <end position="77"/>
    </location>
</feature>
<dbReference type="SMART" id="SM00259">
    <property type="entry name" value="ZnF_A20"/>
    <property type="match status" value="1"/>
</dbReference>
<dbReference type="SUPFAM" id="SSF118310">
    <property type="entry name" value="AN1-like Zinc finger"/>
    <property type="match status" value="1"/>
</dbReference>
<dbReference type="Gene3D" id="1.20.5.4770">
    <property type="match status" value="1"/>
</dbReference>
<dbReference type="Pfam" id="PF01754">
    <property type="entry name" value="zf-A20"/>
    <property type="match status" value="1"/>
</dbReference>
<dbReference type="PROSITE" id="PS51039">
    <property type="entry name" value="ZF_AN1"/>
    <property type="match status" value="1"/>
</dbReference>
<keyword evidence="6" id="KW-1185">Reference proteome</keyword>
<reference evidence="7" key="1">
    <citation type="submission" date="2025-08" db="UniProtKB">
        <authorList>
            <consortium name="RefSeq"/>
        </authorList>
    </citation>
    <scope>IDENTIFICATION</scope>
</reference>
<name>A0A1U7ZCZ1_NELNU</name>
<dbReference type="Pfam" id="PF01428">
    <property type="entry name" value="zf-AN1"/>
    <property type="match status" value="1"/>
</dbReference>
<dbReference type="PANTHER" id="PTHR10634">
    <property type="entry name" value="AN1-TYPE ZINC FINGER PROTEIN"/>
    <property type="match status" value="1"/>
</dbReference>
<dbReference type="GO" id="GO:0008270">
    <property type="term" value="F:zinc ion binding"/>
    <property type="evidence" value="ECO:0007669"/>
    <property type="project" value="UniProtKB-KW"/>
</dbReference>
<evidence type="ECO:0000256" key="3">
    <source>
        <dbReference type="ARBA" id="ARBA00022771"/>
    </source>
</evidence>
<dbReference type="PANTHER" id="PTHR10634:SF98">
    <property type="entry name" value="ZINC FINGER A20 AND AN1 DOMAIN-CONTAINING STRESS-ASSOCIATED PROTEIN 3"/>
    <property type="match status" value="1"/>
</dbReference>
<dbReference type="InterPro" id="IPR000058">
    <property type="entry name" value="Znf_AN1"/>
</dbReference>
<evidence type="ECO:0000256" key="5">
    <source>
        <dbReference type="SAM" id="MobiDB-lite"/>
    </source>
</evidence>
<evidence type="ECO:0000256" key="4">
    <source>
        <dbReference type="ARBA" id="ARBA00022833"/>
    </source>
</evidence>
<proteinExistence type="predicted"/>
<dbReference type="GO" id="GO:0003677">
    <property type="term" value="F:DNA binding"/>
    <property type="evidence" value="ECO:0007669"/>
    <property type="project" value="InterPro"/>
</dbReference>
<keyword evidence="2" id="KW-0479">Metal-binding</keyword>
<dbReference type="InterPro" id="IPR035896">
    <property type="entry name" value="AN1-like_Znf"/>
</dbReference>
<dbReference type="InterPro" id="IPR050652">
    <property type="entry name" value="AN1_A20_ZnFinger"/>
</dbReference>
<dbReference type="SMART" id="SM00154">
    <property type="entry name" value="ZnF_AN1"/>
    <property type="match status" value="1"/>
</dbReference>
<dbReference type="FunFam" id="4.10.1110.10:FF:000001">
    <property type="entry name" value="Zinc finger AN1-type containing 6"/>
    <property type="match status" value="1"/>
</dbReference>
<evidence type="ECO:0000256" key="1">
    <source>
        <dbReference type="ARBA" id="ARBA00003732"/>
    </source>
</evidence>
<dbReference type="InterPro" id="IPR002653">
    <property type="entry name" value="Znf_A20"/>
</dbReference>
<sequence length="149" mass="16216">MASERSEAPEQPRLCANGCGFFGTPANQNLCSKCYRDHLCKDQSIPRATVEIRERDHPIVSSSSPSASPSTTSSSASLVGGWKTPANRCSNCSKRVGLLGFTCRCGRTFCSLHRYPEKHDCSFDFKTAGRLAIAQANATVKADKLQDRI</sequence>
<protein>
    <submittedName>
        <fullName evidence="7">Zinc finger A20 and AN1 domain-containing stress-associated protein 5-like</fullName>
    </submittedName>
</protein>
<dbReference type="Gene3D" id="4.10.1110.10">
    <property type="entry name" value="AN1-like Zinc finger"/>
    <property type="match status" value="1"/>
</dbReference>
<organism evidence="6 7">
    <name type="scientific">Nelumbo nucifera</name>
    <name type="common">Sacred lotus</name>
    <dbReference type="NCBI Taxonomy" id="4432"/>
    <lineage>
        <taxon>Eukaryota</taxon>
        <taxon>Viridiplantae</taxon>
        <taxon>Streptophyta</taxon>
        <taxon>Embryophyta</taxon>
        <taxon>Tracheophyta</taxon>
        <taxon>Spermatophyta</taxon>
        <taxon>Magnoliopsida</taxon>
        <taxon>Proteales</taxon>
        <taxon>Nelumbonaceae</taxon>
        <taxon>Nelumbo</taxon>
    </lineage>
</organism>
<dbReference type="SUPFAM" id="SSF57716">
    <property type="entry name" value="Glucocorticoid receptor-like (DNA-binding domain)"/>
    <property type="match status" value="1"/>
</dbReference>